<dbReference type="Proteomes" id="UP000037696">
    <property type="component" value="Unassembled WGS sequence"/>
</dbReference>
<organism evidence="1 2">
    <name type="scientific">Penicillium nordicum</name>
    <dbReference type="NCBI Taxonomy" id="229535"/>
    <lineage>
        <taxon>Eukaryota</taxon>
        <taxon>Fungi</taxon>
        <taxon>Dikarya</taxon>
        <taxon>Ascomycota</taxon>
        <taxon>Pezizomycotina</taxon>
        <taxon>Eurotiomycetes</taxon>
        <taxon>Eurotiomycetidae</taxon>
        <taxon>Eurotiales</taxon>
        <taxon>Aspergillaceae</taxon>
        <taxon>Penicillium</taxon>
    </lineage>
</organism>
<evidence type="ECO:0000313" key="1">
    <source>
        <dbReference type="EMBL" id="KOS44696.1"/>
    </source>
</evidence>
<gene>
    <name evidence="1" type="ORF">ACN38_g4358</name>
</gene>
<name>A0A0M8P3I8_9EURO</name>
<evidence type="ECO:0000313" key="2">
    <source>
        <dbReference type="Proteomes" id="UP000037696"/>
    </source>
</evidence>
<proteinExistence type="predicted"/>
<dbReference type="EMBL" id="LHQQ01000056">
    <property type="protein sequence ID" value="KOS44696.1"/>
    <property type="molecule type" value="Genomic_DNA"/>
</dbReference>
<dbReference type="AlphaFoldDB" id="A0A0M8P3I8"/>
<keyword evidence="2" id="KW-1185">Reference proteome</keyword>
<sequence length="124" mass="13830">MPESAPHPLAWRTCREGRHVVAGSVDASTRCRTLTSLFQSSRRGNRTPGCRVRDGDVSHYTISDGQNFFHKLPFWTRDHSSGFSVSCPLRATILATYTHSDFTKTNLGISYSTSQLILNLDEAL</sequence>
<comment type="caution">
    <text evidence="1">The sequence shown here is derived from an EMBL/GenBank/DDBJ whole genome shotgun (WGS) entry which is preliminary data.</text>
</comment>
<protein>
    <submittedName>
        <fullName evidence="1">Uncharacterized protein</fullName>
    </submittedName>
</protein>
<reference evidence="1 2" key="1">
    <citation type="submission" date="2015-08" db="EMBL/GenBank/DDBJ databases">
        <title>Genome sequencing of Penicillium nordicum.</title>
        <authorList>
            <person name="Nguyen H.D."/>
            <person name="Seifert K.A."/>
        </authorList>
    </citation>
    <scope>NUCLEOTIDE SEQUENCE [LARGE SCALE GENOMIC DNA]</scope>
    <source>
        <strain evidence="1 2">DAOMC 185683</strain>
    </source>
</reference>
<accession>A0A0M8P3I8</accession>